<evidence type="ECO:0000259" key="1">
    <source>
        <dbReference type="PROSITE" id="PS50879"/>
    </source>
</evidence>
<dbReference type="PANTHER" id="PTHR48475:SF2">
    <property type="entry name" value="RIBONUCLEASE H"/>
    <property type="match status" value="1"/>
</dbReference>
<dbReference type="PANTHER" id="PTHR48475">
    <property type="entry name" value="RIBONUCLEASE H"/>
    <property type="match status" value="1"/>
</dbReference>
<reference evidence="2" key="1">
    <citation type="submission" date="2020-06" db="EMBL/GenBank/DDBJ databases">
        <authorList>
            <person name="Li T."/>
            <person name="Hu X."/>
            <person name="Zhang T."/>
            <person name="Song X."/>
            <person name="Zhang H."/>
            <person name="Dai N."/>
            <person name="Sheng W."/>
            <person name="Hou X."/>
            <person name="Wei L."/>
        </authorList>
    </citation>
    <scope>NUCLEOTIDE SEQUENCE</scope>
    <source>
        <strain evidence="2">K16</strain>
        <tissue evidence="2">Leaf</tissue>
    </source>
</reference>
<dbReference type="Pfam" id="PF00078">
    <property type="entry name" value="RVT_1"/>
    <property type="match status" value="1"/>
</dbReference>
<dbReference type="GO" id="GO:0003676">
    <property type="term" value="F:nucleic acid binding"/>
    <property type="evidence" value="ECO:0007669"/>
    <property type="project" value="InterPro"/>
</dbReference>
<dbReference type="SUPFAM" id="SSF53098">
    <property type="entry name" value="Ribonuclease H-like"/>
    <property type="match status" value="1"/>
</dbReference>
<accession>A0AAE2BTR4</accession>
<reference evidence="2" key="2">
    <citation type="journal article" date="2024" name="Plant">
        <title>Genomic evolution and insights into agronomic trait innovations of Sesamum species.</title>
        <authorList>
            <person name="Miao H."/>
            <person name="Wang L."/>
            <person name="Qu L."/>
            <person name="Liu H."/>
            <person name="Sun Y."/>
            <person name="Le M."/>
            <person name="Wang Q."/>
            <person name="Wei S."/>
            <person name="Zheng Y."/>
            <person name="Lin W."/>
            <person name="Duan Y."/>
            <person name="Cao H."/>
            <person name="Xiong S."/>
            <person name="Wang X."/>
            <person name="Wei L."/>
            <person name="Li C."/>
            <person name="Ma Q."/>
            <person name="Ju M."/>
            <person name="Zhao R."/>
            <person name="Li G."/>
            <person name="Mu C."/>
            <person name="Tian Q."/>
            <person name="Mei H."/>
            <person name="Zhang T."/>
            <person name="Gao T."/>
            <person name="Zhang H."/>
        </authorList>
    </citation>
    <scope>NUCLEOTIDE SEQUENCE</scope>
    <source>
        <strain evidence="2">K16</strain>
    </source>
</reference>
<dbReference type="InterPro" id="IPR036397">
    <property type="entry name" value="RNaseH_sf"/>
</dbReference>
<name>A0AAE2BTR4_9LAMI</name>
<dbReference type="InterPro" id="IPR002156">
    <property type="entry name" value="RNaseH_domain"/>
</dbReference>
<dbReference type="SUPFAM" id="SSF56672">
    <property type="entry name" value="DNA/RNA polymerases"/>
    <property type="match status" value="1"/>
</dbReference>
<evidence type="ECO:0000313" key="2">
    <source>
        <dbReference type="EMBL" id="KAK4397280.1"/>
    </source>
</evidence>
<dbReference type="Gene3D" id="3.30.420.10">
    <property type="entry name" value="Ribonuclease H-like superfamily/Ribonuclease H"/>
    <property type="match status" value="1"/>
</dbReference>
<dbReference type="InterPro" id="IPR012337">
    <property type="entry name" value="RNaseH-like_sf"/>
</dbReference>
<feature type="domain" description="RNase H type-1" evidence="1">
    <location>
        <begin position="402"/>
        <end position="489"/>
    </location>
</feature>
<dbReference type="GO" id="GO:0004523">
    <property type="term" value="F:RNA-DNA hybrid ribonuclease activity"/>
    <property type="evidence" value="ECO:0007669"/>
    <property type="project" value="InterPro"/>
</dbReference>
<dbReference type="Pfam" id="PF17919">
    <property type="entry name" value="RT_RNaseH_2"/>
    <property type="match status" value="1"/>
</dbReference>
<organism evidence="2 3">
    <name type="scientific">Sesamum angolense</name>
    <dbReference type="NCBI Taxonomy" id="2727404"/>
    <lineage>
        <taxon>Eukaryota</taxon>
        <taxon>Viridiplantae</taxon>
        <taxon>Streptophyta</taxon>
        <taxon>Embryophyta</taxon>
        <taxon>Tracheophyta</taxon>
        <taxon>Spermatophyta</taxon>
        <taxon>Magnoliopsida</taxon>
        <taxon>eudicotyledons</taxon>
        <taxon>Gunneridae</taxon>
        <taxon>Pentapetalae</taxon>
        <taxon>asterids</taxon>
        <taxon>lamiids</taxon>
        <taxon>Lamiales</taxon>
        <taxon>Pedaliaceae</taxon>
        <taxon>Sesamum</taxon>
    </lineage>
</organism>
<keyword evidence="3" id="KW-1185">Reference proteome</keyword>
<dbReference type="AlphaFoldDB" id="A0AAE2BTR4"/>
<dbReference type="Gene3D" id="3.30.70.270">
    <property type="match status" value="2"/>
</dbReference>
<dbReference type="Proteomes" id="UP001289374">
    <property type="component" value="Unassembled WGS sequence"/>
</dbReference>
<comment type="caution">
    <text evidence="2">The sequence shown here is derived from an EMBL/GenBank/DDBJ whole genome shotgun (WGS) entry which is preliminary data.</text>
</comment>
<dbReference type="InterPro" id="IPR043128">
    <property type="entry name" value="Rev_trsase/Diguanyl_cyclase"/>
</dbReference>
<dbReference type="InterPro" id="IPR041577">
    <property type="entry name" value="RT_RNaseH_2"/>
</dbReference>
<dbReference type="Gene3D" id="3.10.20.370">
    <property type="match status" value="1"/>
</dbReference>
<dbReference type="PROSITE" id="PS50879">
    <property type="entry name" value="RNASE_H_1"/>
    <property type="match status" value="1"/>
</dbReference>
<dbReference type="EMBL" id="JACGWL010000008">
    <property type="protein sequence ID" value="KAK4397280.1"/>
    <property type="molecule type" value="Genomic_DNA"/>
</dbReference>
<dbReference type="Pfam" id="PF13456">
    <property type="entry name" value="RVT_3"/>
    <property type="match status" value="1"/>
</dbReference>
<protein>
    <submittedName>
        <fullName evidence="2">Transposon Tf2-12 polyprotein</fullName>
    </submittedName>
</protein>
<gene>
    <name evidence="2" type="ORF">Sango_1564600</name>
</gene>
<dbReference type="InterPro" id="IPR043502">
    <property type="entry name" value="DNA/RNA_pol_sf"/>
</dbReference>
<dbReference type="InterPro" id="IPR000477">
    <property type="entry name" value="RT_dom"/>
</dbReference>
<proteinExistence type="predicted"/>
<evidence type="ECO:0000313" key="3">
    <source>
        <dbReference type="Proteomes" id="UP001289374"/>
    </source>
</evidence>
<sequence length="489" mass="55558">MNSAAEQHKSIELIPGELERVTRIGPRLGENLETRMIKFLKKNADMFTWNPSNYKGINPEVIVHKLNIDPMARLVKQKKRSFELKEIESLRKSWCPGAQKADHLKNEYQWNRTRATSRATSIGGLIRSQHYYCQIKALTDSSLGGRPSSLRTPMEVYVDDMLVKSKTESDHLAHLEQAFKVMRAYGMKMNLAKCTFGVQRGRFLGYMVSERGIKSNLEKIEAIMQLKSPKTLKDVQKLTDKKFKWTEECEQALMGLKQYLTSPPLLTKLKSSEPLYWYLAVSEETMSSVLVREEGKTQSLVYYVSKVLQGVEKRYAQIEKLALALIVTARKLRSYFQSHKITVFTNHPLRHIIARPNASGRLIKWVVEIGEHDIEYQNRTTINAQILADFIAEFAYEQVLERQGSWLLHVDGSSNANNGGAGVLLQGPDGIELEVAARLSFATTNNKAEYEILVLGLEFAEQAGAKGLDVYIDSQLVAMQDEGSYETRE</sequence>